<dbReference type="InterPro" id="IPR041715">
    <property type="entry name" value="HisRS-like_core"/>
</dbReference>
<dbReference type="InterPro" id="IPR004516">
    <property type="entry name" value="HisRS/HisZ"/>
</dbReference>
<keyword evidence="5" id="KW-0648">Protein biosynthesis</keyword>
<comment type="caution">
    <text evidence="8">The sequence shown here is derived from an EMBL/GenBank/DDBJ whole genome shotgun (WGS) entry which is preliminary data.</text>
</comment>
<dbReference type="Pfam" id="PF13393">
    <property type="entry name" value="tRNA-synt_His"/>
    <property type="match status" value="1"/>
</dbReference>
<evidence type="ECO:0000256" key="5">
    <source>
        <dbReference type="HAMAP-Rule" id="MF_00127"/>
    </source>
</evidence>
<reference evidence="8 9" key="1">
    <citation type="journal article" date="2016" name="Nat. Commun.">
        <title>Thousands of microbial genomes shed light on interconnected biogeochemical processes in an aquifer system.</title>
        <authorList>
            <person name="Anantharaman K."/>
            <person name="Brown C.T."/>
            <person name="Hug L.A."/>
            <person name="Sharon I."/>
            <person name="Castelle C.J."/>
            <person name="Probst A.J."/>
            <person name="Thomas B.C."/>
            <person name="Singh A."/>
            <person name="Wilkins M.J."/>
            <person name="Karaoz U."/>
            <person name="Brodie E.L."/>
            <person name="Williams K.H."/>
            <person name="Hubbard S.S."/>
            <person name="Banfield J.F."/>
        </authorList>
    </citation>
    <scope>NUCLEOTIDE SEQUENCE [LARGE SCALE GENOMIC DNA]</scope>
</reference>
<comment type="catalytic activity">
    <reaction evidence="4 5">
        <text>tRNA(His) + L-histidine + ATP = L-histidyl-tRNA(His) + AMP + diphosphate + H(+)</text>
        <dbReference type="Rhea" id="RHEA:17313"/>
        <dbReference type="Rhea" id="RHEA-COMP:9665"/>
        <dbReference type="Rhea" id="RHEA-COMP:9689"/>
        <dbReference type="ChEBI" id="CHEBI:15378"/>
        <dbReference type="ChEBI" id="CHEBI:30616"/>
        <dbReference type="ChEBI" id="CHEBI:33019"/>
        <dbReference type="ChEBI" id="CHEBI:57595"/>
        <dbReference type="ChEBI" id="CHEBI:78442"/>
        <dbReference type="ChEBI" id="CHEBI:78527"/>
        <dbReference type="ChEBI" id="CHEBI:456215"/>
        <dbReference type="EC" id="6.1.1.21"/>
    </reaction>
</comment>
<dbReference type="Pfam" id="PF03129">
    <property type="entry name" value="HGTP_anticodon"/>
    <property type="match status" value="1"/>
</dbReference>
<keyword evidence="3 5" id="KW-0030">Aminoacyl-tRNA synthetase</keyword>
<feature type="binding site" evidence="6">
    <location>
        <begin position="84"/>
        <end position="86"/>
    </location>
    <ligand>
        <name>L-histidine</name>
        <dbReference type="ChEBI" id="CHEBI:57595"/>
    </ligand>
</feature>
<dbReference type="EMBL" id="MHRX01000001">
    <property type="protein sequence ID" value="OHA35025.1"/>
    <property type="molecule type" value="Genomic_DNA"/>
</dbReference>
<dbReference type="InterPro" id="IPR006195">
    <property type="entry name" value="aa-tRNA-synth_II"/>
</dbReference>
<dbReference type="EC" id="6.1.1.21" evidence="5"/>
<protein>
    <recommendedName>
        <fullName evidence="5">Histidine--tRNA ligase</fullName>
        <ecNumber evidence="5">6.1.1.21</ecNumber>
    </recommendedName>
    <alternativeName>
        <fullName evidence="5">Histidyl-tRNA synthetase</fullName>
        <shortName evidence="5">HisRS</shortName>
    </alternativeName>
</protein>
<dbReference type="STRING" id="1802319.A2928_03960"/>
<organism evidence="8 9">
    <name type="scientific">Candidatus Taylorbacteria bacterium RIFCSPLOWO2_01_FULL_45_15b</name>
    <dbReference type="NCBI Taxonomy" id="1802319"/>
    <lineage>
        <taxon>Bacteria</taxon>
        <taxon>Candidatus Tayloriibacteriota</taxon>
    </lineage>
</organism>
<dbReference type="GO" id="GO:0005524">
    <property type="term" value="F:ATP binding"/>
    <property type="evidence" value="ECO:0007669"/>
    <property type="project" value="UniProtKB-UniRule"/>
</dbReference>
<feature type="binding site" evidence="6">
    <location>
        <position position="264"/>
    </location>
    <ligand>
        <name>L-histidine</name>
        <dbReference type="ChEBI" id="CHEBI:57595"/>
    </ligand>
</feature>
<dbReference type="NCBIfam" id="TIGR00442">
    <property type="entry name" value="hisS"/>
    <property type="match status" value="1"/>
</dbReference>
<dbReference type="PIRSF" id="PIRSF001549">
    <property type="entry name" value="His-tRNA_synth"/>
    <property type="match status" value="1"/>
</dbReference>
<comment type="subunit">
    <text evidence="5">Homodimer.</text>
</comment>
<dbReference type="PANTHER" id="PTHR43707">
    <property type="entry name" value="HISTIDYL-TRNA SYNTHETASE"/>
    <property type="match status" value="1"/>
</dbReference>
<evidence type="ECO:0000256" key="6">
    <source>
        <dbReference type="PIRSR" id="PIRSR001549-1"/>
    </source>
</evidence>
<dbReference type="Proteomes" id="UP000176221">
    <property type="component" value="Unassembled WGS sequence"/>
</dbReference>
<comment type="similarity">
    <text evidence="1 5">Belongs to the class-II aminoacyl-tRNA synthetase family.</text>
</comment>
<keyword evidence="2 5" id="KW-0547">Nucleotide-binding</keyword>
<dbReference type="PANTHER" id="PTHR43707:SF1">
    <property type="entry name" value="HISTIDINE--TRNA LIGASE, MITOCHONDRIAL-RELATED"/>
    <property type="match status" value="1"/>
</dbReference>
<evidence type="ECO:0000313" key="9">
    <source>
        <dbReference type="Proteomes" id="UP000176221"/>
    </source>
</evidence>
<feature type="binding site" evidence="6">
    <location>
        <position position="128"/>
    </location>
    <ligand>
        <name>L-histidine</name>
        <dbReference type="ChEBI" id="CHEBI:57595"/>
    </ligand>
</feature>
<dbReference type="AlphaFoldDB" id="A0A1G2NG20"/>
<evidence type="ECO:0000259" key="7">
    <source>
        <dbReference type="PROSITE" id="PS50862"/>
    </source>
</evidence>
<evidence type="ECO:0000256" key="4">
    <source>
        <dbReference type="ARBA" id="ARBA00047639"/>
    </source>
</evidence>
<dbReference type="SUPFAM" id="SSF55681">
    <property type="entry name" value="Class II aaRS and biotin synthetases"/>
    <property type="match status" value="1"/>
</dbReference>
<dbReference type="HAMAP" id="MF_00127">
    <property type="entry name" value="His_tRNA_synth"/>
    <property type="match status" value="1"/>
</dbReference>
<evidence type="ECO:0000313" key="8">
    <source>
        <dbReference type="EMBL" id="OHA35025.1"/>
    </source>
</evidence>
<dbReference type="Gene3D" id="3.40.50.800">
    <property type="entry name" value="Anticodon-binding domain"/>
    <property type="match status" value="1"/>
</dbReference>
<sequence length="431" mass="48642">MSKKGLSTNPYKGVRDFYPQQMAEQNYIFSVWKKIAELYGYEEYSASVLEPTELYKAKSGEEIINEQTYSFKDRGDREVTLRPEMTPTVARLVAGKRRELGFPLRWYSIPNLFRYEREQRGRLREHWQLNVDCFGATGIEIEAEIIEIADAVMKGFGGKSSDYRIKISHSAFLNNFISKKVADAELVSPLIKLIDRSSKIETDEYISRFKKIAPAWIGDPMEFVSISKVNESLAGLSEYRSIADLAELLLARGISVEISPLLTRGFDYYTGMIFEVYDTNPKNSRSLFGGGRYDNLLEIFGGERVPSVGFGMGDVTIRNFLEERNLFPGFKSTTDIYIGVIDSESLKAAYRFAKDLRSLGVRTSIDSSYRKGSDQKKSASKLAIPYFVLFGSDERDGGKCKVSDMNDGTSTFYDSAAAIAVALKKKKSRTL</sequence>
<feature type="domain" description="Aminoacyl-transfer RNA synthetases class-II family profile" evidence="7">
    <location>
        <begin position="13"/>
        <end position="328"/>
    </location>
</feature>
<feature type="binding site" evidence="6">
    <location>
        <begin position="268"/>
        <end position="269"/>
    </location>
    <ligand>
        <name>L-histidine</name>
        <dbReference type="ChEBI" id="CHEBI:57595"/>
    </ligand>
</feature>
<evidence type="ECO:0000256" key="3">
    <source>
        <dbReference type="ARBA" id="ARBA00023146"/>
    </source>
</evidence>
<evidence type="ECO:0000256" key="2">
    <source>
        <dbReference type="ARBA" id="ARBA00022741"/>
    </source>
</evidence>
<dbReference type="SUPFAM" id="SSF52954">
    <property type="entry name" value="Class II aaRS ABD-related"/>
    <property type="match status" value="1"/>
</dbReference>
<proteinExistence type="inferred from homology"/>
<dbReference type="InterPro" id="IPR036621">
    <property type="entry name" value="Anticodon-bd_dom_sf"/>
</dbReference>
<dbReference type="InterPro" id="IPR045864">
    <property type="entry name" value="aa-tRNA-synth_II/BPL/LPL"/>
</dbReference>
<keyword evidence="5" id="KW-0963">Cytoplasm</keyword>
<dbReference type="Gene3D" id="3.30.930.10">
    <property type="entry name" value="Bira Bifunctional Protein, Domain 2"/>
    <property type="match status" value="1"/>
</dbReference>
<feature type="binding site" evidence="6">
    <location>
        <position position="132"/>
    </location>
    <ligand>
        <name>L-histidine</name>
        <dbReference type="ChEBI" id="CHEBI:57595"/>
    </ligand>
</feature>
<evidence type="ECO:0000256" key="1">
    <source>
        <dbReference type="ARBA" id="ARBA00008226"/>
    </source>
</evidence>
<feature type="binding site" evidence="6">
    <location>
        <position position="114"/>
    </location>
    <ligand>
        <name>L-histidine</name>
        <dbReference type="ChEBI" id="CHEBI:57595"/>
    </ligand>
</feature>
<keyword evidence="5" id="KW-0067">ATP-binding</keyword>
<dbReference type="GO" id="GO:0005737">
    <property type="term" value="C:cytoplasm"/>
    <property type="evidence" value="ECO:0007669"/>
    <property type="project" value="UniProtKB-SubCell"/>
</dbReference>
<dbReference type="GO" id="GO:0004821">
    <property type="term" value="F:histidine-tRNA ligase activity"/>
    <property type="evidence" value="ECO:0007669"/>
    <property type="project" value="UniProtKB-UniRule"/>
</dbReference>
<dbReference type="PROSITE" id="PS50862">
    <property type="entry name" value="AA_TRNA_LIGASE_II"/>
    <property type="match status" value="1"/>
</dbReference>
<comment type="subcellular location">
    <subcellularLocation>
        <location evidence="5">Cytoplasm</location>
    </subcellularLocation>
</comment>
<dbReference type="InterPro" id="IPR004154">
    <property type="entry name" value="Anticodon-bd"/>
</dbReference>
<dbReference type="InterPro" id="IPR015807">
    <property type="entry name" value="His-tRNA-ligase"/>
</dbReference>
<dbReference type="GO" id="GO:0006427">
    <property type="term" value="P:histidyl-tRNA aminoacylation"/>
    <property type="evidence" value="ECO:0007669"/>
    <property type="project" value="UniProtKB-UniRule"/>
</dbReference>
<name>A0A1G2NG20_9BACT</name>
<keyword evidence="5 8" id="KW-0436">Ligase</keyword>
<accession>A0A1G2NG20</accession>
<dbReference type="CDD" id="cd00773">
    <property type="entry name" value="HisRS-like_core"/>
    <property type="match status" value="1"/>
</dbReference>
<gene>
    <name evidence="5" type="primary">hisS</name>
    <name evidence="8" type="ORF">A2928_03960</name>
</gene>